<name>A0A371E364_MUCPR</name>
<dbReference type="OrthoDB" id="1434514at2759"/>
<sequence>MLGIKNICSFNTILLGKWRWRMLKEHDSVRYRVLRSKYGGVNRLKDTRAFNKGLVRWRGSIANVWGRKPGKVQVIFEFRTTRILRRGGGKEYSVKTAYAMYHVHSEQVDTFFFRSFWTIPIPPNVSAFAWRMMMGRIQRKAI</sequence>
<evidence type="ECO:0008006" key="3">
    <source>
        <dbReference type="Google" id="ProtNLM"/>
    </source>
</evidence>
<dbReference type="AlphaFoldDB" id="A0A371E364"/>
<evidence type="ECO:0000313" key="2">
    <source>
        <dbReference type="Proteomes" id="UP000257109"/>
    </source>
</evidence>
<accession>A0A371E364</accession>
<protein>
    <recommendedName>
        <fullName evidence="3">Reverse transcriptase zinc-binding domain-containing protein</fullName>
    </recommendedName>
</protein>
<dbReference type="EMBL" id="QJKJ01016832">
    <property type="protein sequence ID" value="RDX60482.1"/>
    <property type="molecule type" value="Genomic_DNA"/>
</dbReference>
<reference evidence="1" key="1">
    <citation type="submission" date="2018-05" db="EMBL/GenBank/DDBJ databases">
        <title>Draft genome of Mucuna pruriens seed.</title>
        <authorList>
            <person name="Nnadi N.E."/>
            <person name="Vos R."/>
            <person name="Hasami M.H."/>
            <person name="Devisetty U.K."/>
            <person name="Aguiy J.C."/>
        </authorList>
    </citation>
    <scope>NUCLEOTIDE SEQUENCE [LARGE SCALE GENOMIC DNA]</scope>
    <source>
        <strain evidence="1">JCA_2017</strain>
    </source>
</reference>
<organism evidence="1 2">
    <name type="scientific">Mucuna pruriens</name>
    <name type="common">Velvet bean</name>
    <name type="synonym">Dolichos pruriens</name>
    <dbReference type="NCBI Taxonomy" id="157652"/>
    <lineage>
        <taxon>Eukaryota</taxon>
        <taxon>Viridiplantae</taxon>
        <taxon>Streptophyta</taxon>
        <taxon>Embryophyta</taxon>
        <taxon>Tracheophyta</taxon>
        <taxon>Spermatophyta</taxon>
        <taxon>Magnoliopsida</taxon>
        <taxon>eudicotyledons</taxon>
        <taxon>Gunneridae</taxon>
        <taxon>Pentapetalae</taxon>
        <taxon>rosids</taxon>
        <taxon>fabids</taxon>
        <taxon>Fabales</taxon>
        <taxon>Fabaceae</taxon>
        <taxon>Papilionoideae</taxon>
        <taxon>50 kb inversion clade</taxon>
        <taxon>NPAAA clade</taxon>
        <taxon>indigoferoid/millettioid clade</taxon>
        <taxon>Phaseoleae</taxon>
        <taxon>Mucuna</taxon>
    </lineage>
</organism>
<evidence type="ECO:0000313" key="1">
    <source>
        <dbReference type="EMBL" id="RDX60482.1"/>
    </source>
</evidence>
<keyword evidence="2" id="KW-1185">Reference proteome</keyword>
<feature type="non-terminal residue" evidence="1">
    <location>
        <position position="1"/>
    </location>
</feature>
<dbReference type="Proteomes" id="UP000257109">
    <property type="component" value="Unassembled WGS sequence"/>
</dbReference>
<proteinExistence type="predicted"/>
<gene>
    <name evidence="1" type="ORF">CR513_61371</name>
</gene>
<comment type="caution">
    <text evidence="1">The sequence shown here is derived from an EMBL/GenBank/DDBJ whole genome shotgun (WGS) entry which is preliminary data.</text>
</comment>